<gene>
    <name evidence="2" type="ORF">SAMN06269250_5504</name>
</gene>
<name>A0A286GMP5_9BACT</name>
<dbReference type="AlphaFoldDB" id="A0A286GMP5"/>
<organism evidence="2 3">
    <name type="scientific">Spirosoma fluviale</name>
    <dbReference type="NCBI Taxonomy" id="1597977"/>
    <lineage>
        <taxon>Bacteria</taxon>
        <taxon>Pseudomonadati</taxon>
        <taxon>Bacteroidota</taxon>
        <taxon>Cytophagia</taxon>
        <taxon>Cytophagales</taxon>
        <taxon>Cytophagaceae</taxon>
        <taxon>Spirosoma</taxon>
    </lineage>
</organism>
<evidence type="ECO:0000313" key="2">
    <source>
        <dbReference type="EMBL" id="SOD96798.1"/>
    </source>
</evidence>
<proteinExistence type="inferred from homology"/>
<accession>A0A286GMP5</accession>
<dbReference type="RefSeq" id="WP_097130261.1">
    <property type="nucleotide sequence ID" value="NZ_OCNH01000006.1"/>
</dbReference>
<dbReference type="Proteomes" id="UP000219452">
    <property type="component" value="Unassembled WGS sequence"/>
</dbReference>
<evidence type="ECO:0000256" key="1">
    <source>
        <dbReference type="ARBA" id="ARBA00009981"/>
    </source>
</evidence>
<dbReference type="OrthoDB" id="964659at2"/>
<protein>
    <recommendedName>
        <fullName evidence="4">Antitoxin</fullName>
    </recommendedName>
</protein>
<evidence type="ECO:0008006" key="4">
    <source>
        <dbReference type="Google" id="ProtNLM"/>
    </source>
</evidence>
<reference evidence="3" key="1">
    <citation type="submission" date="2017-09" db="EMBL/GenBank/DDBJ databases">
        <authorList>
            <person name="Varghese N."/>
            <person name="Submissions S."/>
        </authorList>
    </citation>
    <scope>NUCLEOTIDE SEQUENCE [LARGE SCALE GENOMIC DNA]</scope>
    <source>
        <strain evidence="3">DSM 29961</strain>
    </source>
</reference>
<evidence type="ECO:0000313" key="3">
    <source>
        <dbReference type="Proteomes" id="UP000219452"/>
    </source>
</evidence>
<dbReference type="SUPFAM" id="SSF143120">
    <property type="entry name" value="YefM-like"/>
    <property type="match status" value="1"/>
</dbReference>
<dbReference type="InterPro" id="IPR036165">
    <property type="entry name" value="YefM-like_sf"/>
</dbReference>
<sequence>MTLNAQIIQSEGKPKFAVIAYEEYEALQKSLASFDSLEDFLDYVHALKVKSETTTWHSLDDVKRELGL</sequence>
<keyword evidence="3" id="KW-1185">Reference proteome</keyword>
<comment type="similarity">
    <text evidence="1">Belongs to the phD/YefM antitoxin family.</text>
</comment>
<dbReference type="EMBL" id="OCNH01000006">
    <property type="protein sequence ID" value="SOD96798.1"/>
    <property type="molecule type" value="Genomic_DNA"/>
</dbReference>